<sequence length="54" mass="6211">MLNVVHYIRLQGVVRDNTSQSLDIDYLHVAQAAQFCSAHFTSILYVELWSSEQI</sequence>
<name>A0ABN7PDD5_TIMPD</name>
<evidence type="ECO:0000313" key="2">
    <source>
        <dbReference type="Proteomes" id="UP001153148"/>
    </source>
</evidence>
<evidence type="ECO:0000313" key="1">
    <source>
        <dbReference type="EMBL" id="CAG2064179.1"/>
    </source>
</evidence>
<gene>
    <name evidence="1" type="ORF">TPAB3V08_LOCUS11126</name>
</gene>
<accession>A0ABN7PDD5</accession>
<comment type="caution">
    <text evidence="1">The sequence shown here is derived from an EMBL/GenBank/DDBJ whole genome shotgun (WGS) entry which is preliminary data.</text>
</comment>
<dbReference type="Proteomes" id="UP001153148">
    <property type="component" value="Unassembled WGS sequence"/>
</dbReference>
<dbReference type="PANTHER" id="PTHR37079">
    <property type="entry name" value="SERINE/THREONINE-PROTEIN KINASE ATM"/>
    <property type="match status" value="1"/>
</dbReference>
<keyword evidence="2" id="KW-1185">Reference proteome</keyword>
<feature type="non-terminal residue" evidence="1">
    <location>
        <position position="54"/>
    </location>
</feature>
<reference evidence="1" key="1">
    <citation type="submission" date="2021-03" db="EMBL/GenBank/DDBJ databases">
        <authorList>
            <person name="Tran Van P."/>
        </authorList>
    </citation>
    <scope>NUCLEOTIDE SEQUENCE</scope>
</reference>
<proteinExistence type="predicted"/>
<organism evidence="1 2">
    <name type="scientific">Timema podura</name>
    <name type="common">Walking stick</name>
    <dbReference type="NCBI Taxonomy" id="61482"/>
    <lineage>
        <taxon>Eukaryota</taxon>
        <taxon>Metazoa</taxon>
        <taxon>Ecdysozoa</taxon>
        <taxon>Arthropoda</taxon>
        <taxon>Hexapoda</taxon>
        <taxon>Insecta</taxon>
        <taxon>Pterygota</taxon>
        <taxon>Neoptera</taxon>
        <taxon>Polyneoptera</taxon>
        <taxon>Phasmatodea</taxon>
        <taxon>Timematodea</taxon>
        <taxon>Timematoidea</taxon>
        <taxon>Timematidae</taxon>
        <taxon>Timema</taxon>
    </lineage>
</organism>
<dbReference type="InterPro" id="IPR038980">
    <property type="entry name" value="ATM_plant"/>
</dbReference>
<dbReference type="PANTHER" id="PTHR37079:SF4">
    <property type="entry name" value="SERINE_THREONINE-PROTEIN KINASE ATM"/>
    <property type="match status" value="1"/>
</dbReference>
<dbReference type="EMBL" id="CAJPIN010032195">
    <property type="protein sequence ID" value="CAG2064179.1"/>
    <property type="molecule type" value="Genomic_DNA"/>
</dbReference>
<protein>
    <submittedName>
        <fullName evidence="1">Uncharacterized protein</fullName>
    </submittedName>
</protein>